<keyword evidence="1" id="KW-0812">Transmembrane</keyword>
<feature type="transmembrane region" description="Helical" evidence="1">
    <location>
        <begin position="223"/>
        <end position="240"/>
    </location>
</feature>
<keyword evidence="3" id="KW-1185">Reference proteome</keyword>
<organism evidence="2 3">
    <name type="scientific">Saccharopolyspora phatthalungensis</name>
    <dbReference type="NCBI Taxonomy" id="664693"/>
    <lineage>
        <taxon>Bacteria</taxon>
        <taxon>Bacillati</taxon>
        <taxon>Actinomycetota</taxon>
        <taxon>Actinomycetes</taxon>
        <taxon>Pseudonocardiales</taxon>
        <taxon>Pseudonocardiaceae</taxon>
        <taxon>Saccharopolyspora</taxon>
    </lineage>
</organism>
<protein>
    <submittedName>
        <fullName evidence="2">Drug/metabolite transporter (DMT)-like permease</fullName>
    </submittedName>
</protein>
<evidence type="ECO:0000313" key="3">
    <source>
        <dbReference type="Proteomes" id="UP000584374"/>
    </source>
</evidence>
<feature type="transmembrane region" description="Helical" evidence="1">
    <location>
        <begin position="44"/>
        <end position="64"/>
    </location>
</feature>
<evidence type="ECO:0000313" key="2">
    <source>
        <dbReference type="EMBL" id="MBB5156896.1"/>
    </source>
</evidence>
<accession>A0A840Q8X3</accession>
<comment type="caution">
    <text evidence="2">The sequence shown here is derived from an EMBL/GenBank/DDBJ whole genome shotgun (WGS) entry which is preliminary data.</text>
</comment>
<dbReference type="PANTHER" id="PTHR40761:SF1">
    <property type="entry name" value="CONSERVED INTEGRAL MEMBRANE ALANINE VALINE AND LEUCINE RICH PROTEIN-RELATED"/>
    <property type="match status" value="1"/>
</dbReference>
<name>A0A840Q8X3_9PSEU</name>
<feature type="transmembrane region" description="Helical" evidence="1">
    <location>
        <begin position="158"/>
        <end position="179"/>
    </location>
</feature>
<evidence type="ECO:0000256" key="1">
    <source>
        <dbReference type="SAM" id="Phobius"/>
    </source>
</evidence>
<gene>
    <name evidence="2" type="ORF">BJ970_004430</name>
</gene>
<sequence length="283" mass="29670">MLMLVAALLNATASVLQRHAAKKLPQLSAFSPTMLLDLARHPSWTLGIATMTAGFVLHGVSISVSRIALVQPLLIAELPFTLLLASWVFRLRIQSRDWLAIAMASVGLATFVACLSPEGGDPRVSTTAWALGIAVTIAPIAVLVVLGYRGRREHRAALLGIATGTAFGLNSALIAGVGAELSHGGSLLTTWQTYGIAVLGPVSFFLLQNALHAGNLFASQPGFTLVNPLVSVAWGLAVFGEYGRGGLFLIGVLLGTAFLIAATIMLSQSPLLDPDAPGHQQHR</sequence>
<dbReference type="AlphaFoldDB" id="A0A840Q8X3"/>
<feature type="transmembrane region" description="Helical" evidence="1">
    <location>
        <begin position="246"/>
        <end position="266"/>
    </location>
</feature>
<dbReference type="EMBL" id="JACHIW010000001">
    <property type="protein sequence ID" value="MBB5156896.1"/>
    <property type="molecule type" value="Genomic_DNA"/>
</dbReference>
<feature type="transmembrane region" description="Helical" evidence="1">
    <location>
        <begin position="98"/>
        <end position="116"/>
    </location>
</feature>
<dbReference type="NCBIfam" id="NF038012">
    <property type="entry name" value="DMT_1"/>
    <property type="match status" value="1"/>
</dbReference>
<dbReference type="Proteomes" id="UP000584374">
    <property type="component" value="Unassembled WGS sequence"/>
</dbReference>
<reference evidence="2 3" key="1">
    <citation type="submission" date="2020-08" db="EMBL/GenBank/DDBJ databases">
        <title>Sequencing the genomes of 1000 actinobacteria strains.</title>
        <authorList>
            <person name="Klenk H.-P."/>
        </authorList>
    </citation>
    <scope>NUCLEOTIDE SEQUENCE [LARGE SCALE GENOMIC DNA]</scope>
    <source>
        <strain evidence="2 3">DSM 45584</strain>
    </source>
</reference>
<dbReference type="PANTHER" id="PTHR40761">
    <property type="entry name" value="CONSERVED INTEGRAL MEMBRANE ALANINE VALINE AND LEUCINE RICH PROTEIN-RELATED"/>
    <property type="match status" value="1"/>
</dbReference>
<proteinExistence type="predicted"/>
<feature type="transmembrane region" description="Helical" evidence="1">
    <location>
        <begin position="128"/>
        <end position="146"/>
    </location>
</feature>
<keyword evidence="1" id="KW-0472">Membrane</keyword>
<keyword evidence="1" id="KW-1133">Transmembrane helix</keyword>